<protein>
    <submittedName>
        <fullName evidence="7">Disease resistance protein RPM1-like</fullName>
    </submittedName>
</protein>
<organism evidence="7 8">
    <name type="scientific">Canna indica</name>
    <name type="common">Indian-shot</name>
    <dbReference type="NCBI Taxonomy" id="4628"/>
    <lineage>
        <taxon>Eukaryota</taxon>
        <taxon>Viridiplantae</taxon>
        <taxon>Streptophyta</taxon>
        <taxon>Embryophyta</taxon>
        <taxon>Tracheophyta</taxon>
        <taxon>Spermatophyta</taxon>
        <taxon>Magnoliopsida</taxon>
        <taxon>Liliopsida</taxon>
        <taxon>Zingiberales</taxon>
        <taxon>Cannaceae</taxon>
        <taxon>Canna</taxon>
    </lineage>
</organism>
<evidence type="ECO:0000256" key="1">
    <source>
        <dbReference type="ARBA" id="ARBA00022737"/>
    </source>
</evidence>
<evidence type="ECO:0000313" key="8">
    <source>
        <dbReference type="Proteomes" id="UP001327560"/>
    </source>
</evidence>
<dbReference type="Pfam" id="PF23598">
    <property type="entry name" value="LRR_14"/>
    <property type="match status" value="1"/>
</dbReference>
<dbReference type="InterPro" id="IPR027417">
    <property type="entry name" value="P-loop_NTPase"/>
</dbReference>
<feature type="domain" description="Disease resistance R13L4/SHOC-2-like LRR" evidence="6">
    <location>
        <begin position="257"/>
        <end position="467"/>
    </location>
</feature>
<dbReference type="FunFam" id="1.10.10.10:FF:000322">
    <property type="entry name" value="Probable disease resistance protein At1g63360"/>
    <property type="match status" value="1"/>
</dbReference>
<evidence type="ECO:0000256" key="2">
    <source>
        <dbReference type="ARBA" id="ARBA00022821"/>
    </source>
</evidence>
<dbReference type="InterPro" id="IPR036388">
    <property type="entry name" value="WH-like_DNA-bd_sf"/>
</dbReference>
<dbReference type="GO" id="GO:0009626">
    <property type="term" value="P:plant-type hypersensitive response"/>
    <property type="evidence" value="ECO:0007669"/>
    <property type="project" value="UniProtKB-ARBA"/>
</dbReference>
<dbReference type="PANTHER" id="PTHR23155:SF1232">
    <property type="entry name" value="OS09G0270700 PROTEIN"/>
    <property type="match status" value="1"/>
</dbReference>
<gene>
    <name evidence="7" type="ORF">Cni_G20363</name>
</gene>
<dbReference type="Pfam" id="PF00931">
    <property type="entry name" value="NB-ARC"/>
    <property type="match status" value="1"/>
</dbReference>
<name>A0AAQ3KNR7_9LILI</name>
<evidence type="ECO:0000256" key="3">
    <source>
        <dbReference type="SAM" id="MobiDB-lite"/>
    </source>
</evidence>
<dbReference type="Gene3D" id="1.10.8.430">
    <property type="entry name" value="Helical domain of apoptotic protease-activating factors"/>
    <property type="match status" value="1"/>
</dbReference>
<proteinExistence type="predicted"/>
<feature type="region of interest" description="Disordered" evidence="3">
    <location>
        <begin position="675"/>
        <end position="722"/>
    </location>
</feature>
<evidence type="ECO:0000259" key="6">
    <source>
        <dbReference type="Pfam" id="PF23598"/>
    </source>
</evidence>
<sequence length="757" mass="88024">MERAFPDNKRGSRIVITTRSDEVAKLANEENVLVLRELKEDEAWDLFCQKAFWQEQDKSCPGILKKIGQDIVKKCEGLPLAIVAIARLLSLKRKTKYDWERFQKKLSWEFINNQSLRHAEHVLSLSYDDLPSYLRNCFLYCSMFPDEKMTRTKLIRLWVAESFIQDRGTQTMEEVAEEYLKELVQRSMLYVVERNSFERVRKLRMHNLLRDLTLEAARKENFSNVLNESELTHEARRLSVHDYSTNSILLRMDFSRTRSFFVFKHDSSLQRLLHSVASKAKYLRVIDLEAAEIGKIPDAFTKLFNLHYLGLRNTDVKRLPNSIGRLRNLQTLDLRGTGIETLPEGITRLVKLRHLLSLNFSSYDHRLPINSVTCAQPRKGLWNLTSLQQLDMAVNEVSMARLENLTQLRVLKVAKVRGAHCQELSTSISQMPFLRNLWIIACDEKEVLQLQKLNPILKNLQKLHLHGRLLDPVVKEQRYPTQRLVLRLKLRLQIAARALQRVAARRWRRRGVRDSVSIVRYSELRSRVFLSLGDNLRELCLSWSGLQEDPLPTLRHLQKLTLLRLRWAFDGVLLCFRKDWFPELQELQLSNLPNLFKIILEHGSLTSLRFLTMYGLSKLMLLPEGIESISIRRLYISECNPIFLHAVKEDRDDNLKHIPRILHRYQVDDKWHSENLSRHNMGKQPDLSSQPNKEEGSTSVSNEEFSHQASHKQLPIKDGVGVSLRSMHENDVNRTVGVGVVDSVDPNTEVGALEDTS</sequence>
<dbReference type="GO" id="GO:0002758">
    <property type="term" value="P:innate immune response-activating signaling pathway"/>
    <property type="evidence" value="ECO:0007669"/>
    <property type="project" value="UniProtKB-ARBA"/>
</dbReference>
<dbReference type="InterPro" id="IPR002182">
    <property type="entry name" value="NB-ARC"/>
</dbReference>
<dbReference type="Proteomes" id="UP001327560">
    <property type="component" value="Chromosome 6"/>
</dbReference>
<evidence type="ECO:0000313" key="7">
    <source>
        <dbReference type="EMBL" id="WOL11599.1"/>
    </source>
</evidence>
<feature type="domain" description="Disease resistance protein winged helix" evidence="5">
    <location>
        <begin position="145"/>
        <end position="212"/>
    </location>
</feature>
<dbReference type="InterPro" id="IPR055414">
    <property type="entry name" value="LRR_R13L4/SHOC2-like"/>
</dbReference>
<dbReference type="Pfam" id="PF23559">
    <property type="entry name" value="WHD_DRP"/>
    <property type="match status" value="1"/>
</dbReference>
<dbReference type="InterPro" id="IPR044974">
    <property type="entry name" value="Disease_R_plants"/>
</dbReference>
<dbReference type="GO" id="GO:0043531">
    <property type="term" value="F:ADP binding"/>
    <property type="evidence" value="ECO:0007669"/>
    <property type="project" value="InterPro"/>
</dbReference>
<dbReference type="InterPro" id="IPR058922">
    <property type="entry name" value="WHD_DRP"/>
</dbReference>
<dbReference type="EMBL" id="CP136895">
    <property type="protein sequence ID" value="WOL11599.1"/>
    <property type="molecule type" value="Genomic_DNA"/>
</dbReference>
<dbReference type="SUPFAM" id="SSF52058">
    <property type="entry name" value="L domain-like"/>
    <property type="match status" value="1"/>
</dbReference>
<evidence type="ECO:0000259" key="4">
    <source>
        <dbReference type="Pfam" id="PF00931"/>
    </source>
</evidence>
<dbReference type="Gene3D" id="3.80.10.10">
    <property type="entry name" value="Ribonuclease Inhibitor"/>
    <property type="match status" value="2"/>
</dbReference>
<dbReference type="PANTHER" id="PTHR23155">
    <property type="entry name" value="DISEASE RESISTANCE PROTEIN RP"/>
    <property type="match status" value="1"/>
</dbReference>
<keyword evidence="2" id="KW-0611">Plant defense</keyword>
<dbReference type="InterPro" id="IPR032675">
    <property type="entry name" value="LRR_dom_sf"/>
</dbReference>
<dbReference type="InterPro" id="IPR042197">
    <property type="entry name" value="Apaf_helical"/>
</dbReference>
<evidence type="ECO:0000259" key="5">
    <source>
        <dbReference type="Pfam" id="PF23559"/>
    </source>
</evidence>
<dbReference type="GO" id="GO:0042742">
    <property type="term" value="P:defense response to bacterium"/>
    <property type="evidence" value="ECO:0007669"/>
    <property type="project" value="UniProtKB-ARBA"/>
</dbReference>
<feature type="compositionally biased region" description="Polar residues" evidence="3">
    <location>
        <begin position="686"/>
        <end position="703"/>
    </location>
</feature>
<accession>A0AAQ3KNR7</accession>
<dbReference type="AlphaFoldDB" id="A0AAQ3KNR7"/>
<dbReference type="SUPFAM" id="SSF52540">
    <property type="entry name" value="P-loop containing nucleoside triphosphate hydrolases"/>
    <property type="match status" value="1"/>
</dbReference>
<dbReference type="Gene3D" id="1.10.10.10">
    <property type="entry name" value="Winged helix-like DNA-binding domain superfamily/Winged helix DNA-binding domain"/>
    <property type="match status" value="1"/>
</dbReference>
<keyword evidence="1" id="KW-0677">Repeat</keyword>
<reference evidence="7 8" key="1">
    <citation type="submission" date="2023-10" db="EMBL/GenBank/DDBJ databases">
        <title>Chromosome-scale genome assembly provides insights into flower coloration mechanisms of Canna indica.</title>
        <authorList>
            <person name="Li C."/>
        </authorList>
    </citation>
    <scope>NUCLEOTIDE SEQUENCE [LARGE SCALE GENOMIC DNA]</scope>
    <source>
        <tissue evidence="7">Flower</tissue>
    </source>
</reference>
<feature type="region of interest" description="Disordered" evidence="3">
    <location>
        <begin position="737"/>
        <end position="757"/>
    </location>
</feature>
<keyword evidence="8" id="KW-1185">Reference proteome</keyword>
<feature type="domain" description="NB-ARC" evidence="4">
    <location>
        <begin position="4"/>
        <end position="55"/>
    </location>
</feature>